<name>F2HHS7_9CRYP</name>
<gene>
    <name evidence="4" type="primary">prsB3</name>
    <name evidence="4" type="ORF">CPARA_2gp215</name>
</gene>
<evidence type="ECO:0000256" key="1">
    <source>
        <dbReference type="ARBA" id="ARBA00022490"/>
    </source>
</evidence>
<dbReference type="InterPro" id="IPR023333">
    <property type="entry name" value="Proteasome_suB-type"/>
</dbReference>
<dbReference type="Proteomes" id="UP000243423">
    <property type="component" value="Nucleomorph 2"/>
</dbReference>
<evidence type="ECO:0000313" key="5">
    <source>
        <dbReference type="Proteomes" id="UP000243423"/>
    </source>
</evidence>
<keyword evidence="2 3" id="KW-0647">Proteasome</keyword>
<dbReference type="GO" id="GO:0051603">
    <property type="term" value="P:proteolysis involved in protein catabolic process"/>
    <property type="evidence" value="ECO:0007669"/>
    <property type="project" value="InterPro"/>
</dbReference>
<keyword evidence="4" id="KW-0542">Nucleomorph</keyword>
<evidence type="ECO:0000313" key="4">
    <source>
        <dbReference type="EMBL" id="AEA38873.1"/>
    </source>
</evidence>
<dbReference type="InterPro" id="IPR016050">
    <property type="entry name" value="Proteasome_bsu_CS"/>
</dbReference>
<dbReference type="Gene3D" id="3.60.20.10">
    <property type="entry name" value="Glutamine Phosphoribosylpyrophosphate, subunit 1, domain 1"/>
    <property type="match status" value="1"/>
</dbReference>
<dbReference type="PANTHER" id="PTHR32194">
    <property type="entry name" value="METALLOPROTEASE TLDD"/>
    <property type="match status" value="1"/>
</dbReference>
<dbReference type="GeneID" id="10447109"/>
<comment type="similarity">
    <text evidence="3">Belongs to the peptidase T1B family.</text>
</comment>
<geneLocation type="nucleomorph" evidence="4"/>
<dbReference type="Pfam" id="PF00227">
    <property type="entry name" value="Proteasome"/>
    <property type="match status" value="1"/>
</dbReference>
<organism evidence="4 5">
    <name type="scientific">Cryptomonas paramaecium</name>
    <dbReference type="NCBI Taxonomy" id="2898"/>
    <lineage>
        <taxon>Eukaryota</taxon>
        <taxon>Cryptophyceae</taxon>
        <taxon>Cryptomonadales</taxon>
        <taxon>Cryptomonadaceae</taxon>
        <taxon>Cryptomonas</taxon>
    </lineage>
</organism>
<dbReference type="EMBL" id="CP002173">
    <property type="protein sequence ID" value="AEA38873.1"/>
    <property type="molecule type" value="Genomic_DNA"/>
</dbReference>
<dbReference type="InterPro" id="IPR029055">
    <property type="entry name" value="Ntn_hydrolases_N"/>
</dbReference>
<dbReference type="GO" id="GO:0005634">
    <property type="term" value="C:nucleus"/>
    <property type="evidence" value="ECO:0007669"/>
    <property type="project" value="UniProtKB-SubCell"/>
</dbReference>
<comment type="function">
    <text evidence="3">Component of the proteasome, a multicatalytic proteinase complex which is characterized by its ability to cleave peptides with Arg, Phe, Tyr, Leu, and Glu adjacent to the leaving group at neutral or slightly basic pH. The proteasome has an ATP-dependent proteolytic activity.</text>
</comment>
<sequence length="201" mass="22407">MNYTGGCVVAMGGKKCIALACDLRFGNEYFTCGCATPRIFKINKKVIIGMTGLFGDISSVKQDLEYKMSLHSFEKNLSVQFFNICNILSNLLYQKRFCPLFLENIVCGLDEEFEPTITSMDILGSSVFSSNFAIVGTCNQNLYGLCEMFWKPGLDFTELFEIIVHCLITASNRNCLSGWGCMVKIMSPNGIVTKIIKTKVD</sequence>
<proteinExistence type="inferred from homology"/>
<dbReference type="RefSeq" id="XP_003239771.1">
    <property type="nucleotide sequence ID" value="XM_003239723.1"/>
</dbReference>
<keyword evidence="1 3" id="KW-0963">Cytoplasm</keyword>
<comment type="subcellular location">
    <subcellularLocation>
        <location evidence="3">Cytoplasm</location>
    </subcellularLocation>
    <subcellularLocation>
        <location evidence="3">Nucleus</location>
    </subcellularLocation>
</comment>
<dbReference type="SUPFAM" id="SSF56235">
    <property type="entry name" value="N-terminal nucleophile aminohydrolases (Ntn hydrolases)"/>
    <property type="match status" value="1"/>
</dbReference>
<evidence type="ECO:0000256" key="3">
    <source>
        <dbReference type="RuleBase" id="RU004203"/>
    </source>
</evidence>
<dbReference type="InterPro" id="IPR001353">
    <property type="entry name" value="Proteasome_sua/b"/>
</dbReference>
<dbReference type="GO" id="GO:0005839">
    <property type="term" value="C:proteasome core complex"/>
    <property type="evidence" value="ECO:0007669"/>
    <property type="project" value="InterPro"/>
</dbReference>
<accession>F2HHS7</accession>
<protein>
    <recommendedName>
        <fullName evidence="3">Proteasome subunit beta</fullName>
    </recommendedName>
</protein>
<evidence type="ECO:0000256" key="2">
    <source>
        <dbReference type="ARBA" id="ARBA00022942"/>
    </source>
</evidence>
<dbReference type="PANTHER" id="PTHR32194:SF10">
    <property type="entry name" value="PROTEASOME SUBUNIT BETA TYPE-3"/>
    <property type="match status" value="1"/>
</dbReference>
<dbReference type="AlphaFoldDB" id="F2HHS7"/>
<dbReference type="PROSITE" id="PS00854">
    <property type="entry name" value="PROTEASOME_BETA_1"/>
    <property type="match status" value="1"/>
</dbReference>
<keyword evidence="3" id="KW-0539">Nucleus</keyword>
<dbReference type="GO" id="GO:0005737">
    <property type="term" value="C:cytoplasm"/>
    <property type="evidence" value="ECO:0007669"/>
    <property type="project" value="UniProtKB-SubCell"/>
</dbReference>
<reference evidence="4 5" key="1">
    <citation type="journal article" date="2011" name="Genome Biol. Evol.">
        <title>Complete nucleomorph genome sequence of the nonphotosynthetic alga Cryptomonas paramecium reveals a core nucleomorph gene set.</title>
        <authorList>
            <person name="Tanifuji G."/>
            <person name="Onodera N.T."/>
            <person name="Wheeler T.J."/>
            <person name="Dlutek M."/>
            <person name="Donaher N."/>
            <person name="Archibald J.M."/>
        </authorList>
    </citation>
    <scope>NUCLEOTIDE SEQUENCE [LARGE SCALE GENOMIC DNA]</scope>
    <source>
        <strain evidence="4 5">CCAP977/2A</strain>
    </source>
</reference>
<comment type="subunit">
    <text evidence="3">Component of the proteasome complex.</text>
</comment>